<sequence>MKIKLFRSWTSVIVAIALVLTLLPVFPKQASAASTIFYPDDTGMSQKANPTFTNGVVSLDRNVAYVANSKTIDIKGTYHSVASDSMVIKVEQMVKDSLGKWTTDPQRSFTKGINALPNNRFEASRIQFFAGYNKVTFLGKQNGQERFDVLYVLYDDIPYLKSLKVGTGNSEPVDLNEGVSRVIPKPTTITDPNYRMTVYLQGQADNATKISVNGNVTTPTEDGVFFAPPITLVPGKNEVEIVVENDTNRVVAKRTIYYYDPLKPYVELGIKQDSSTAVENPLESLLTGRPKLTDTTTAAKIVGTIITPYSATNRKDDFKDVATVTAHVYTGTPQAFSGAALQPITETVIPGDDGDPAYKLITFTLNGYNIPNPTDKETKTLDLQIAYGTFTNQMGNLKYDYYPGDVVITEAALVDATGANIAPLNNSEVTQPNFFIKVKTNKAPADVNKLQAMLLPLGTSNLGVAYKAAGTGANEYIYEVTGLPNGSQKLRLQYEGSQTGFDATVNYVSKRYIYLEGINDGQTVKVNSKNFSPSLPNSYPKIPISGQFVGFDELQNVELAINGKKVTDLTIPTVKPYNFSYELKFDNSVSEGRLYFGENTIVISGDDTSGGTIQSIRKVVKIYIVDENMPNLFKFQPLEIPTSGTRPVLDANIFTSALTQFIYKNEKFVTSVKSYDLAFQGNGATEIKLMRGGEMVLHSKISGNTASIEPDSQLGSALFQTSDFNGTSDNFLFRIRNLTFDAPGSHVYTLELKNATGAPIQQRLEIQREVAPYRILSPQPTVGDRIVVNKNFVRFDVEAEGATQVLIDGKPATKRPDFNDRFIYDFSGLKPGKETTIKVAIVRSGGTLNSSVKVFYTNTVEIGSQFMEKIGSKHSVFGGDLQLSFPKGTVMKTADPSFSQNQVTKFYDQTQLMFGIADPSNGMVEKMNDYGNRKGLDIDLRTDARTPNGQYAIPILDWLAQQFTSPSTRQHFTAVSPYYWISGGVGEENVKGSANYKPATNGLDPYDVEGTFTTFLPERKVVPTERGTLTLQFDKSVVDIAGSQVTVFHFNDKGEWNNIGGVVDTGKNTITVPFDDYGYYVVMKLREGFADITIHPWARNVLEALFAKGFMKNIRYEDFGTDDFTTRGEFAAMIVKSLNIPLKVDNNNTFVDVVPGSKAVTWDYAHIETAARAGIITGMDNRWFGVNQRLTREQAATMIARALDLKVSINDSKLNAKLEKSFEDVAAMSYYAKPFIDAVNNAGIMVGRPSNLEDPKSKTLLFDPQANLTRAEVGEISVRLLQKYTKIFPKNLN</sequence>
<dbReference type="Gene3D" id="2.60.40.10">
    <property type="entry name" value="Immunoglobulins"/>
    <property type="match status" value="1"/>
</dbReference>
<dbReference type="EMBL" id="QMFB01000019">
    <property type="protein sequence ID" value="RAV17382.1"/>
    <property type="molecule type" value="Genomic_DNA"/>
</dbReference>
<feature type="chain" id="PRO_5016253849" description="SLH domain-containing protein" evidence="1">
    <location>
        <begin position="33"/>
        <end position="1293"/>
    </location>
</feature>
<evidence type="ECO:0000259" key="2">
    <source>
        <dbReference type="PROSITE" id="PS51272"/>
    </source>
</evidence>
<keyword evidence="1" id="KW-0732">Signal</keyword>
<feature type="domain" description="SLH" evidence="2">
    <location>
        <begin position="1150"/>
        <end position="1213"/>
    </location>
</feature>
<dbReference type="PROSITE" id="PS51272">
    <property type="entry name" value="SLH"/>
    <property type="match status" value="3"/>
</dbReference>
<reference evidence="3 4" key="1">
    <citation type="journal article" date="2009" name="Int. J. Syst. Evol. Microbiol.">
        <title>Paenibacillus contaminans sp. nov., isolated from a contaminated laboratory plate.</title>
        <authorList>
            <person name="Chou J.H."/>
            <person name="Lee J.H."/>
            <person name="Lin M.C."/>
            <person name="Chang P.S."/>
            <person name="Arun A.B."/>
            <person name="Young C.C."/>
            <person name="Chen W.M."/>
        </authorList>
    </citation>
    <scope>NUCLEOTIDE SEQUENCE [LARGE SCALE GENOMIC DNA]</scope>
    <source>
        <strain evidence="3 4">CKOBP-6</strain>
    </source>
</reference>
<feature type="signal peptide" evidence="1">
    <location>
        <begin position="1"/>
        <end position="32"/>
    </location>
</feature>
<evidence type="ECO:0000313" key="4">
    <source>
        <dbReference type="Proteomes" id="UP000250369"/>
    </source>
</evidence>
<keyword evidence="4" id="KW-1185">Reference proteome</keyword>
<dbReference type="InterPro" id="IPR013783">
    <property type="entry name" value="Ig-like_fold"/>
</dbReference>
<gene>
    <name evidence="3" type="ORF">DQG23_27460</name>
</gene>
<evidence type="ECO:0000313" key="3">
    <source>
        <dbReference type="EMBL" id="RAV17382.1"/>
    </source>
</evidence>
<comment type="caution">
    <text evidence="3">The sequence shown here is derived from an EMBL/GenBank/DDBJ whole genome shotgun (WGS) entry which is preliminary data.</text>
</comment>
<dbReference type="Pfam" id="PF00395">
    <property type="entry name" value="SLH"/>
    <property type="match status" value="3"/>
</dbReference>
<feature type="domain" description="SLH" evidence="2">
    <location>
        <begin position="1085"/>
        <end position="1148"/>
    </location>
</feature>
<dbReference type="RefSeq" id="WP_113034233.1">
    <property type="nucleotide sequence ID" value="NZ_QMFB01000019.1"/>
</dbReference>
<dbReference type="OrthoDB" id="1805600at2"/>
<dbReference type="InterPro" id="IPR001119">
    <property type="entry name" value="SLH_dom"/>
</dbReference>
<evidence type="ECO:0000256" key="1">
    <source>
        <dbReference type="SAM" id="SignalP"/>
    </source>
</evidence>
<feature type="domain" description="SLH" evidence="2">
    <location>
        <begin position="1219"/>
        <end position="1291"/>
    </location>
</feature>
<dbReference type="Proteomes" id="UP000250369">
    <property type="component" value="Unassembled WGS sequence"/>
</dbReference>
<name>A0A329MCR5_9BACL</name>
<protein>
    <recommendedName>
        <fullName evidence="2">SLH domain-containing protein</fullName>
    </recommendedName>
</protein>
<accession>A0A329MCR5</accession>
<proteinExistence type="predicted"/>
<organism evidence="3 4">
    <name type="scientific">Paenibacillus contaminans</name>
    <dbReference type="NCBI Taxonomy" id="450362"/>
    <lineage>
        <taxon>Bacteria</taxon>
        <taxon>Bacillati</taxon>
        <taxon>Bacillota</taxon>
        <taxon>Bacilli</taxon>
        <taxon>Bacillales</taxon>
        <taxon>Paenibacillaceae</taxon>
        <taxon>Paenibacillus</taxon>
    </lineage>
</organism>